<gene>
    <name evidence="1" type="ORF">DQK91_08610</name>
</gene>
<evidence type="ECO:0000313" key="1">
    <source>
        <dbReference type="EMBL" id="TVM34623.1"/>
    </source>
</evidence>
<dbReference type="AlphaFoldDB" id="A0A6P1ZKN3"/>
<dbReference type="Proteomes" id="UP000434052">
    <property type="component" value="Unassembled WGS sequence"/>
</dbReference>
<protein>
    <submittedName>
        <fullName evidence="1">Uncharacterized protein</fullName>
    </submittedName>
</protein>
<evidence type="ECO:0000313" key="2">
    <source>
        <dbReference type="Proteomes" id="UP000434052"/>
    </source>
</evidence>
<comment type="caution">
    <text evidence="1">The sequence shown here is derived from an EMBL/GenBank/DDBJ whole genome shotgun (WGS) entry which is preliminary data.</text>
</comment>
<organism evidence="1 2">
    <name type="scientific">Oceanidesulfovibrio marinus</name>
    <dbReference type="NCBI Taxonomy" id="370038"/>
    <lineage>
        <taxon>Bacteria</taxon>
        <taxon>Pseudomonadati</taxon>
        <taxon>Thermodesulfobacteriota</taxon>
        <taxon>Desulfovibrionia</taxon>
        <taxon>Desulfovibrionales</taxon>
        <taxon>Desulfovibrionaceae</taxon>
        <taxon>Oceanidesulfovibrio</taxon>
    </lineage>
</organism>
<name>A0A6P1ZKN3_9BACT</name>
<reference evidence="1 2" key="1">
    <citation type="submission" date="2018-06" db="EMBL/GenBank/DDBJ databases">
        <title>Complete genome of Desulfovibrio marinus P48SEP.</title>
        <authorList>
            <person name="Crispim J.S."/>
            <person name="Vidigal P.M.P."/>
            <person name="Silva L.C.F."/>
            <person name="Araujo L.C."/>
            <person name="Laguardia C.N."/>
            <person name="Dias R.S."/>
            <person name="Sousa M.P."/>
            <person name="Paula S.O."/>
            <person name="Silva C."/>
        </authorList>
    </citation>
    <scope>NUCLEOTIDE SEQUENCE [LARGE SCALE GENOMIC DNA]</scope>
    <source>
        <strain evidence="1 2">P48SEP</strain>
    </source>
</reference>
<proteinExistence type="predicted"/>
<sequence>MLAGGASPARAESKRVIRPTIGEPVVRQWFDAIHLQGYRRVALFHEFQPIDGSLVARYAGKGAHSDDMLFITYMDEERKHPTYGMFRTALEMVSVGARGMIERRVFDSHVWYGDDSDRPTVATDLGPKVRVVLMSYKGVELQGLFDIAKSLDLSILEKALK</sequence>
<accession>A0A6P1ZKN3</accession>
<dbReference type="EMBL" id="QMIF01000004">
    <property type="protein sequence ID" value="TVM34623.1"/>
    <property type="molecule type" value="Genomic_DNA"/>
</dbReference>